<keyword evidence="1" id="KW-0479">Metal-binding</keyword>
<accession>A0A9D1X9Z8</accession>
<evidence type="ECO:0000313" key="4">
    <source>
        <dbReference type="EMBL" id="HIX74165.1"/>
    </source>
</evidence>
<protein>
    <submittedName>
        <fullName evidence="4">SWIM zinc finger family protein</fullName>
    </submittedName>
</protein>
<organism evidence="4 5">
    <name type="scientific">Candidatus Parabacteroides intestinipullorum</name>
    <dbReference type="NCBI Taxonomy" id="2838723"/>
    <lineage>
        <taxon>Bacteria</taxon>
        <taxon>Pseudomonadati</taxon>
        <taxon>Bacteroidota</taxon>
        <taxon>Bacteroidia</taxon>
        <taxon>Bacteroidales</taxon>
        <taxon>Tannerellaceae</taxon>
        <taxon>Parabacteroides</taxon>
    </lineage>
</organism>
<evidence type="ECO:0000256" key="1">
    <source>
        <dbReference type="PROSITE-ProRule" id="PRU00325"/>
    </source>
</evidence>
<feature type="domain" description="SWIM-type" evidence="3">
    <location>
        <begin position="54"/>
        <end position="87"/>
    </location>
</feature>
<reference evidence="4" key="1">
    <citation type="journal article" date="2021" name="PeerJ">
        <title>Extensive microbial diversity within the chicken gut microbiome revealed by metagenomics and culture.</title>
        <authorList>
            <person name="Gilroy R."/>
            <person name="Ravi A."/>
            <person name="Getino M."/>
            <person name="Pursley I."/>
            <person name="Horton D.L."/>
            <person name="Alikhan N.F."/>
            <person name="Baker D."/>
            <person name="Gharbi K."/>
            <person name="Hall N."/>
            <person name="Watson M."/>
            <person name="Adriaenssens E.M."/>
            <person name="Foster-Nyarko E."/>
            <person name="Jarju S."/>
            <person name="Secka A."/>
            <person name="Antonio M."/>
            <person name="Oren A."/>
            <person name="Chaudhuri R.R."/>
            <person name="La Ragione R."/>
            <person name="Hildebrand F."/>
            <person name="Pallen M.J."/>
        </authorList>
    </citation>
    <scope>NUCLEOTIDE SEQUENCE</scope>
    <source>
        <strain evidence="4">ChiGjej6B6-14162</strain>
    </source>
</reference>
<keyword evidence="1" id="KW-0863">Zinc-finger</keyword>
<evidence type="ECO:0000313" key="5">
    <source>
        <dbReference type="Proteomes" id="UP000886740"/>
    </source>
</evidence>
<dbReference type="Proteomes" id="UP000886740">
    <property type="component" value="Unassembled WGS sequence"/>
</dbReference>
<keyword evidence="1" id="KW-0862">Zinc</keyword>
<dbReference type="PROSITE" id="PS50966">
    <property type="entry name" value="ZF_SWIM"/>
    <property type="match status" value="1"/>
</dbReference>
<gene>
    <name evidence="4" type="ORF">H9977_03870</name>
</gene>
<sequence length="444" mass="50693">MPLNLTEEQILRLAPDEASVKAGKGLATPGKWILRECSDRCVWGLCQGSGKNPYQTAIDLNDIAFKCSCPSRKFPCKHGLGLLLLYARQPDLFQQAEESEWVKTWLAKRTEKAEKKEQKAKSEKPVDEAAQAKRQEKRHQNVLNGISDLETWMKDILRNGLLNLPERAYTLFDNMARRMIDAQAPGLATRLKEIQEIDFSSENWRSELTDKLGELYLLIRAYRNLERLSDEWRDEIRSQVGYTQPKETVLANEPVADSWLVLHKRSQKINDINTDIYWFYGNRSGRFAKFLSFVAPGAIPSENWLPDSVYEGQLCFYKGTGNCRRALFKEVPVLSQETFVPAFQADLEAAAVSYRLAIRENPFAEDIPLLVGNVAVIRNGNGFNLLDQTGHAVPLKIAEETYIDILAITGGAPFSTFLLANDDIWELKSIWYKTKYHTWKDEHN</sequence>
<evidence type="ECO:0000256" key="2">
    <source>
        <dbReference type="SAM" id="MobiDB-lite"/>
    </source>
</evidence>
<dbReference type="AlphaFoldDB" id="A0A9D1X9Z8"/>
<dbReference type="InterPro" id="IPR007527">
    <property type="entry name" value="Znf_SWIM"/>
</dbReference>
<name>A0A9D1X9Z8_9BACT</name>
<dbReference type="EMBL" id="DXEL01000031">
    <property type="protein sequence ID" value="HIX74165.1"/>
    <property type="molecule type" value="Genomic_DNA"/>
</dbReference>
<dbReference type="GO" id="GO:0008270">
    <property type="term" value="F:zinc ion binding"/>
    <property type="evidence" value="ECO:0007669"/>
    <property type="project" value="UniProtKB-KW"/>
</dbReference>
<dbReference type="Pfam" id="PF04434">
    <property type="entry name" value="SWIM"/>
    <property type="match status" value="1"/>
</dbReference>
<feature type="region of interest" description="Disordered" evidence="2">
    <location>
        <begin position="113"/>
        <end position="137"/>
    </location>
</feature>
<reference evidence="4" key="2">
    <citation type="submission" date="2021-04" db="EMBL/GenBank/DDBJ databases">
        <authorList>
            <person name="Gilroy R."/>
        </authorList>
    </citation>
    <scope>NUCLEOTIDE SEQUENCE</scope>
    <source>
        <strain evidence="4">ChiGjej6B6-14162</strain>
    </source>
</reference>
<comment type="caution">
    <text evidence="4">The sequence shown here is derived from an EMBL/GenBank/DDBJ whole genome shotgun (WGS) entry which is preliminary data.</text>
</comment>
<proteinExistence type="predicted"/>
<feature type="compositionally biased region" description="Basic and acidic residues" evidence="2">
    <location>
        <begin position="113"/>
        <end position="134"/>
    </location>
</feature>
<evidence type="ECO:0000259" key="3">
    <source>
        <dbReference type="PROSITE" id="PS50966"/>
    </source>
</evidence>